<dbReference type="Gene3D" id="2.60.40.1180">
    <property type="entry name" value="Golgi alpha-mannosidase II"/>
    <property type="match status" value="1"/>
</dbReference>
<dbReference type="FunFam" id="3.20.20.80:FF:000126">
    <property type="entry name" value="Glucosylceramidase"/>
    <property type="match status" value="1"/>
</dbReference>
<protein>
    <recommendedName>
        <fullName evidence="10">Glucosylceramidase</fullName>
    </recommendedName>
</protein>
<comment type="similarity">
    <text evidence="1">Belongs to the glycosyl hydrolase 30 family.</text>
</comment>
<dbReference type="InterPro" id="IPR033452">
    <property type="entry name" value="GH30_C"/>
</dbReference>
<keyword evidence="4" id="KW-0812">Transmembrane</keyword>
<dbReference type="Proteomes" id="UP000294530">
    <property type="component" value="Unassembled WGS sequence"/>
</dbReference>
<dbReference type="KEGG" id="blac:94348044"/>
<dbReference type="GeneID" id="94348044"/>
<dbReference type="EMBL" id="SHOA02000012">
    <property type="protein sequence ID" value="TDH72214.1"/>
    <property type="molecule type" value="Genomic_DNA"/>
</dbReference>
<evidence type="ECO:0000259" key="6">
    <source>
        <dbReference type="Pfam" id="PF02055"/>
    </source>
</evidence>
<feature type="domain" description="Glycosyl hydrolase family 30 beta sandwich" evidence="7">
    <location>
        <begin position="617"/>
        <end position="665"/>
    </location>
</feature>
<dbReference type="PANTHER" id="PTHR11069">
    <property type="entry name" value="GLUCOSYLCERAMIDASE"/>
    <property type="match status" value="1"/>
</dbReference>
<dbReference type="RefSeq" id="XP_067821713.1">
    <property type="nucleotide sequence ID" value="XM_067962373.1"/>
</dbReference>
<dbReference type="InterPro" id="IPR035992">
    <property type="entry name" value="Ricin_B-like_lectins"/>
</dbReference>
<dbReference type="InterPro" id="IPR033453">
    <property type="entry name" value="Glyco_hydro_30_TIM-barrel"/>
</dbReference>
<dbReference type="InterPro" id="IPR000772">
    <property type="entry name" value="Ricin_B_lectin"/>
</dbReference>
<keyword evidence="2" id="KW-0732">Signal</keyword>
<name>A0A976II44_BRELC</name>
<keyword evidence="9" id="KW-1185">Reference proteome</keyword>
<dbReference type="Gene3D" id="2.80.10.50">
    <property type="match status" value="1"/>
</dbReference>
<dbReference type="PROSITE" id="PS50231">
    <property type="entry name" value="RICIN_B_LECTIN"/>
    <property type="match status" value="1"/>
</dbReference>
<dbReference type="AlphaFoldDB" id="A0A976II44"/>
<reference evidence="8 9" key="1">
    <citation type="journal article" date="2021" name="Genome Biol.">
        <title>AFLAP: assembly-free linkage analysis pipeline using k-mers from genome sequencing data.</title>
        <authorList>
            <person name="Fletcher K."/>
            <person name="Zhang L."/>
            <person name="Gil J."/>
            <person name="Han R."/>
            <person name="Cavanaugh K."/>
            <person name="Michelmore R."/>
        </authorList>
    </citation>
    <scope>NUCLEOTIDE SEQUENCE [LARGE SCALE GENOMIC DNA]</scope>
    <source>
        <strain evidence="8 9">SF5</strain>
    </source>
</reference>
<dbReference type="Pfam" id="PF00652">
    <property type="entry name" value="Ricin_B_lectin"/>
    <property type="match status" value="1"/>
</dbReference>
<accession>A0A976II44</accession>
<evidence type="ECO:0000313" key="8">
    <source>
        <dbReference type="EMBL" id="TDH72214.1"/>
    </source>
</evidence>
<evidence type="ECO:0000313" key="9">
    <source>
        <dbReference type="Proteomes" id="UP000294530"/>
    </source>
</evidence>
<evidence type="ECO:0000256" key="4">
    <source>
        <dbReference type="SAM" id="Phobius"/>
    </source>
</evidence>
<dbReference type="InterPro" id="IPR013780">
    <property type="entry name" value="Glyco_hydro_b"/>
</dbReference>
<dbReference type="PRINTS" id="PR00843">
    <property type="entry name" value="GLHYDRLASE30"/>
</dbReference>
<dbReference type="GO" id="GO:0016020">
    <property type="term" value="C:membrane"/>
    <property type="evidence" value="ECO:0007669"/>
    <property type="project" value="GOC"/>
</dbReference>
<keyword evidence="4" id="KW-0472">Membrane</keyword>
<evidence type="ECO:0000259" key="5">
    <source>
        <dbReference type="Pfam" id="PF00652"/>
    </source>
</evidence>
<proteinExistence type="inferred from homology"/>
<dbReference type="SUPFAM" id="SSF50370">
    <property type="entry name" value="Ricin B-like lectins"/>
    <property type="match status" value="1"/>
</dbReference>
<evidence type="ECO:0000256" key="1">
    <source>
        <dbReference type="ARBA" id="ARBA00005382"/>
    </source>
</evidence>
<dbReference type="SUPFAM" id="SSF51445">
    <property type="entry name" value="(Trans)glycosidases"/>
    <property type="match status" value="1"/>
</dbReference>
<dbReference type="Gene3D" id="3.20.20.80">
    <property type="entry name" value="Glycosidases"/>
    <property type="match status" value="1"/>
</dbReference>
<dbReference type="Pfam" id="PF02055">
    <property type="entry name" value="Glyco_hydro_30"/>
    <property type="match status" value="1"/>
</dbReference>
<feature type="domain" description="Ricin B lectin" evidence="5">
    <location>
        <begin position="490"/>
        <end position="589"/>
    </location>
</feature>
<comment type="caution">
    <text evidence="8">The sequence shown here is derived from an EMBL/GenBank/DDBJ whole genome shotgun (WGS) entry which is preliminary data.</text>
</comment>
<dbReference type="InterPro" id="IPR001139">
    <property type="entry name" value="Glyco_hydro_30"/>
</dbReference>
<dbReference type="GO" id="GO:0006680">
    <property type="term" value="P:glucosylceramide catabolic process"/>
    <property type="evidence" value="ECO:0007669"/>
    <property type="project" value="TreeGrafter"/>
</dbReference>
<keyword evidence="4" id="KW-1133">Transmembrane helix</keyword>
<feature type="domain" description="Glycosyl hydrolase family 30 TIM-barrel" evidence="6">
    <location>
        <begin position="112"/>
        <end position="464"/>
    </location>
</feature>
<evidence type="ECO:0000256" key="2">
    <source>
        <dbReference type="ARBA" id="ARBA00022729"/>
    </source>
</evidence>
<dbReference type="Pfam" id="PF17189">
    <property type="entry name" value="Glyco_hydro_30C"/>
    <property type="match status" value="1"/>
</dbReference>
<dbReference type="InterPro" id="IPR017853">
    <property type="entry name" value="GH"/>
</dbReference>
<sequence>MMSPKNTTAYGTSSIGSSSTRLSGQRKWITWGFVGASACIMTFYLMAGSHLSTLTMAAAISHESDVTCVESSSIDGVNAMMQPITGLKWNVGGVKNTKSFITIDVDTKYQEIMGFGGAFTEAASLQFQKLPPNKQEKVLSLYFDKDAGSGYNFGRVPMGSCDFSVASYNFANTEYDMDMKDFDMNVSHDTDVMIPFIKRALELCPDMKLFLSPWSPPGWMKRSSPEYTASMVGSAKPLGLKEDMRAPWALYFSKYITAYKNHGIPFWGLTSQNEPEFAAPWEACVYDPEYQASFIGEFLGPVLARDHPGMTIMAFDHNRGNAPKWAQVIYNHPTASKYVSGMGFHWYQDGAARKMDGVDYPEHLSDIHLMDPNRFLLSTESCNCPGVAVGDDAWFRAQRYGHEIMSDLNNFAVGWVDWNLLLDHMGGPNHKGNLCDAPIILTEDGKDFRLQPMYYFIQHFSKYLLPGSRRVSVQIAAHYAKPGDAQLVVGYQASLSMCDGSARQLIHRTNDNKLQVTNTPFCLSMVPKTTEGQEIRLVKCEWTQQEWTFEEDTQRIRIDDECLSLRHGTTEDSVRVIVAKCDANSKLQQQWKFETEDGTMRSLGSTENQCVTAGYAFLQSTAFVTPEDRTVLVVMNENTEPMEFQVQVGDAVLDTSVLPGAIRTYKW</sequence>
<dbReference type="GO" id="GO:0004348">
    <property type="term" value="F:glucosylceramidase activity"/>
    <property type="evidence" value="ECO:0007669"/>
    <property type="project" value="InterPro"/>
</dbReference>
<evidence type="ECO:0008006" key="10">
    <source>
        <dbReference type="Google" id="ProtNLM"/>
    </source>
</evidence>
<dbReference type="PANTHER" id="PTHR11069:SF23">
    <property type="entry name" value="LYSOSOMAL ACID GLUCOSYLCERAMIDASE"/>
    <property type="match status" value="1"/>
</dbReference>
<feature type="transmembrane region" description="Helical" evidence="4">
    <location>
        <begin position="28"/>
        <end position="47"/>
    </location>
</feature>
<gene>
    <name evidence="8" type="ORF">CCR75_004287</name>
</gene>
<dbReference type="OrthoDB" id="2160638at2759"/>
<evidence type="ECO:0000256" key="3">
    <source>
        <dbReference type="ARBA" id="ARBA00022801"/>
    </source>
</evidence>
<keyword evidence="3" id="KW-0378">Hydrolase</keyword>
<evidence type="ECO:0000259" key="7">
    <source>
        <dbReference type="Pfam" id="PF17189"/>
    </source>
</evidence>
<organism evidence="8 9">
    <name type="scientific">Bremia lactucae</name>
    <name type="common">Lettuce downy mildew</name>
    <dbReference type="NCBI Taxonomy" id="4779"/>
    <lineage>
        <taxon>Eukaryota</taxon>
        <taxon>Sar</taxon>
        <taxon>Stramenopiles</taxon>
        <taxon>Oomycota</taxon>
        <taxon>Peronosporomycetes</taxon>
        <taxon>Peronosporales</taxon>
        <taxon>Peronosporaceae</taxon>
        <taxon>Bremia</taxon>
    </lineage>
</organism>